<proteinExistence type="predicted"/>
<sequence>MPRERVGDIQMYYEQKGQGPALIMIMGLGGNLDWWGDPFWNDLAQDYCAIAFDNRGAGRTERPQTAYSIVGFAEDTVRLMDRLGISTAYVMGFSMGGMIAQEIALRYPDRVDRLILGCTNCGGHEQIPADEQVRSLLMEGNGLTEEKKDNQIRLLFPNPFVDANPAFIEKNMKELARDPMDPASFRRQWQAIVDWEGSYERLPEVDAPTLVMHGNEDILIPPENANLLAERIPDAEVRLFEDAGHGLNAQCSHQVAEAVVSFLKK</sequence>
<feature type="domain" description="AB hydrolase-1" evidence="1">
    <location>
        <begin position="20"/>
        <end position="246"/>
    </location>
</feature>
<dbReference type="Pfam" id="PF00561">
    <property type="entry name" value="Abhydrolase_1"/>
    <property type="match status" value="1"/>
</dbReference>
<dbReference type="SUPFAM" id="SSF53474">
    <property type="entry name" value="alpha/beta-Hydrolases"/>
    <property type="match status" value="1"/>
</dbReference>
<evidence type="ECO:0000259" key="1">
    <source>
        <dbReference type="Pfam" id="PF00561"/>
    </source>
</evidence>
<dbReference type="PRINTS" id="PR00111">
    <property type="entry name" value="ABHYDROLASE"/>
</dbReference>
<dbReference type="InterPro" id="IPR000073">
    <property type="entry name" value="AB_hydrolase_1"/>
</dbReference>
<dbReference type="PANTHER" id="PTHR43433">
    <property type="entry name" value="HYDROLASE, ALPHA/BETA FOLD FAMILY PROTEIN"/>
    <property type="match status" value="1"/>
</dbReference>
<dbReference type="EMBL" id="NOWF01000009">
    <property type="protein sequence ID" value="OYD06758.1"/>
    <property type="molecule type" value="Genomic_DNA"/>
</dbReference>
<evidence type="ECO:0000313" key="2">
    <source>
        <dbReference type="EMBL" id="OYD06758.1"/>
    </source>
</evidence>
<dbReference type="InterPro" id="IPR050471">
    <property type="entry name" value="AB_hydrolase"/>
</dbReference>
<organism evidence="2 3">
    <name type="scientific">Paludifilum halophilum</name>
    <dbReference type="NCBI Taxonomy" id="1642702"/>
    <lineage>
        <taxon>Bacteria</taxon>
        <taxon>Bacillati</taxon>
        <taxon>Bacillota</taxon>
        <taxon>Bacilli</taxon>
        <taxon>Bacillales</taxon>
        <taxon>Thermoactinomycetaceae</taxon>
        <taxon>Paludifilum</taxon>
    </lineage>
</organism>
<dbReference type="InterPro" id="IPR029058">
    <property type="entry name" value="AB_hydrolase_fold"/>
</dbReference>
<accession>A0A235B369</accession>
<dbReference type="PANTHER" id="PTHR43433:SF5">
    <property type="entry name" value="AB HYDROLASE-1 DOMAIN-CONTAINING PROTEIN"/>
    <property type="match status" value="1"/>
</dbReference>
<dbReference type="Proteomes" id="UP000215459">
    <property type="component" value="Unassembled WGS sequence"/>
</dbReference>
<comment type="caution">
    <text evidence="2">The sequence shown here is derived from an EMBL/GenBank/DDBJ whole genome shotgun (WGS) entry which is preliminary data.</text>
</comment>
<evidence type="ECO:0000313" key="3">
    <source>
        <dbReference type="Proteomes" id="UP000215459"/>
    </source>
</evidence>
<dbReference type="Gene3D" id="3.40.50.1820">
    <property type="entry name" value="alpha/beta hydrolase"/>
    <property type="match status" value="1"/>
</dbReference>
<dbReference type="RefSeq" id="WP_094265322.1">
    <property type="nucleotide sequence ID" value="NZ_NOWF01000009.1"/>
</dbReference>
<keyword evidence="3" id="KW-1185">Reference proteome</keyword>
<protein>
    <recommendedName>
        <fullName evidence="1">AB hydrolase-1 domain-containing protein</fullName>
    </recommendedName>
</protein>
<dbReference type="OrthoDB" id="252464at2"/>
<reference evidence="2 3" key="1">
    <citation type="submission" date="2017-07" db="EMBL/GenBank/DDBJ databases">
        <title>The genome sequence of Paludifilum halophilum highlights mechanisms for microbial adaptation to high salt environemnts.</title>
        <authorList>
            <person name="Belbahri L."/>
        </authorList>
    </citation>
    <scope>NUCLEOTIDE SEQUENCE [LARGE SCALE GENOMIC DNA]</scope>
    <source>
        <strain evidence="2 3">DSM 102817</strain>
    </source>
</reference>
<gene>
    <name evidence="2" type="ORF">CHM34_14455</name>
</gene>
<dbReference type="AlphaFoldDB" id="A0A235B369"/>
<name>A0A235B369_9BACL</name>